<accession>A0A7D7LB73</accession>
<gene>
    <name evidence="1" type="ORF">HUN01_00535</name>
</gene>
<organism evidence="1 2">
    <name type="scientific">Nostoc edaphicum CCNP1411</name>
    <dbReference type="NCBI Taxonomy" id="1472755"/>
    <lineage>
        <taxon>Bacteria</taxon>
        <taxon>Bacillati</taxon>
        <taxon>Cyanobacteriota</taxon>
        <taxon>Cyanophyceae</taxon>
        <taxon>Nostocales</taxon>
        <taxon>Nostocaceae</taxon>
        <taxon>Nostoc</taxon>
    </lineage>
</organism>
<sequence length="77" mass="8655">MSRQSLPQLIVQIQQLLTQILQHPQYQALQFYCDITLGDVSQFFNTLQSECQIKGDSHPLTPISNANRLPTASGINI</sequence>
<reference evidence="2" key="1">
    <citation type="submission" date="2020-06" db="EMBL/GenBank/DDBJ databases">
        <title>Nostoc edaphicum CCNP1411 genome.</title>
        <authorList>
            <person name="Fidor A."/>
            <person name="Grabski M."/>
            <person name="Gawor J."/>
            <person name="Gromadka R."/>
            <person name="Wegrzyn G."/>
            <person name="Mazur-Marzec H."/>
        </authorList>
    </citation>
    <scope>NUCLEOTIDE SEQUENCE [LARGE SCALE GENOMIC DNA]</scope>
    <source>
        <strain evidence="2">CCNP1411</strain>
        <plasmid evidence="2">pne_2</plasmid>
    </source>
</reference>
<proteinExistence type="predicted"/>
<protein>
    <submittedName>
        <fullName evidence="1">Uncharacterized protein</fullName>
    </submittedName>
</protein>
<dbReference type="KEGG" id="ned:HUN01_00535"/>
<dbReference type="RefSeq" id="WP_181927081.1">
    <property type="nucleotide sequence ID" value="NZ_CP054694.1"/>
</dbReference>
<dbReference type="Proteomes" id="UP000514713">
    <property type="component" value="Plasmid pNe_2"/>
</dbReference>
<geneLocation type="plasmid" evidence="2">
    <name>pne_2</name>
</geneLocation>
<dbReference type="AlphaFoldDB" id="A0A7D7LB73"/>
<keyword evidence="2" id="KW-1185">Reference proteome</keyword>
<evidence type="ECO:0000313" key="2">
    <source>
        <dbReference type="Proteomes" id="UP000514713"/>
    </source>
</evidence>
<dbReference type="EMBL" id="CP054694">
    <property type="protein sequence ID" value="QMS86152.1"/>
    <property type="molecule type" value="Genomic_DNA"/>
</dbReference>
<keyword evidence="1" id="KW-0614">Plasmid</keyword>
<evidence type="ECO:0000313" key="1">
    <source>
        <dbReference type="EMBL" id="QMS86152.1"/>
    </source>
</evidence>
<name>A0A7D7LB73_9NOSO</name>